<dbReference type="GO" id="GO:0005737">
    <property type="term" value="C:cytoplasm"/>
    <property type="evidence" value="ECO:0007669"/>
    <property type="project" value="TreeGrafter"/>
</dbReference>
<evidence type="ECO:0000256" key="3">
    <source>
        <dbReference type="ARBA" id="ARBA00022679"/>
    </source>
</evidence>
<sequence length="1598" mass="183544">MAINYLNEIISIFLQRNVNELSDNDLSTIIKNNGKTCSIEDVRHVVQSLGSSLFQLQYNHENIFLVRIEPTIDICKDFLAGKCTFKMGGCNQLHLCRYFDHCNKKNCHFPHDFIHGNNRRIIEQSKCQNINPILLVRLIRLHKQLSRRLSKTSVVPPVISKTPDMASSVQPKPVQQVFERTKRIRSRRKSRGGRSNRVGNGDNITGSTFVSSVLDMNYQIDISFQSESITSHITIEKIIIFLRQQGLVVQKVFNSKEIGHFRQYTLEFQEKNVVDKLLGQSSILYQGIHIKFKRTNSLIEQKSFVLKSTINSKRGPITKEKFSLYIDFLTNHCLYKLTDLSSSLEQILLIQCNNIIDFSQVHRVQKSRRQLQGTDISLKQVYEVERAIIESIHNPLSVEIIENIIEPVVHDVFTFTVQSSRTAFIEFIHADRLKQWLLITDTIQQKFDVNIKLDIRCVDEDDDIDDNKATSCSSSDKLSPKSNKNSILSQTTINLRRGWAMVANHPTFSIEYKNYIRSELGIEIEIHGNRVEIRRNSISSTLVRENISTPLTNRTHNFMGKFAFRSIGLQQVAEQLNILRAHSSTVAFCNTKDKNYMLATKQSNIKAIMQKLSPIKPIDKNPINSRSSVTSTGHETTNNVDRKELSTFVIPSPLFNSISTDDKPIVSDEIITKSVALPFNTPAPVALFTNKTFECYLQTYFNKNFNAKLNIERSTDINSRSLVKIVGRESCIDQALNELLTLISLCRTKIFNETIDSGWIKITDAVRVIQHHFDVKNIKCVCQQQISPLSILVHHIDKEHIEFGIDEQIIDTLCRKKLILVTCTSATFENERTALKTKVFQRADYGKDICLFDEQKTISLFGLPEIVKNVQQLFEDKKVNSAPSVVKTESNKRETLSTSKLPVLKIENSPLSTKSTIHEKYNQINTQRIQTYSITFDVDEPGFEILVNHNFNQLLAIIESKCQLEKQIIQHQIQIQIPKAKVDYFDDNTLQIQEQENNSEPTNDPSTASVNSKLNWFQRLFQWSTPTVQPSTPVQQQNFTWLVQPISNANNIASVAIGNSKIIVCTGDLTKQTVDIMVVCSTSRVLCDAIILAAGYEIKNTFNQQSSYGTSAFETKGGNLPCKQIVFRSWICDKTQLQNLKQSIDTFITSVITYALHHNLTTIAFPSIGCGQLGFDPKLIAEYMIGETYRQLKILVHSQLIVSFVLLPEQQNVYDAFIDRLNKIQFIEDKPTSISFNKQTVRIKLTSSNNNQLIECQNKIKQLAQSCSLKLHITDKADMADWSQDTIQKYYDYCLQKRVIPTLDIQNSILDLIGPKDAVSDVEKYFFQLTAEVLRNARIQVLSRGCIWSVEISSSKWEQYPYRINEIIENAQLKKLPHIEFLNEKSERCRIIFLSMEEEYQKRKRKVCRKRIDSSLPSYWDLSSGNFRRIILSDSSKEYKDIYNRFDSTMKGNYLKIMKIERIQNERWYKQYAAHRDEFTQRYTQPDERLLFHGCNSISADKIVQECFNRTYAGVNGVMYGQGVYFHEHAKYSNSYTRPGVSNERTMFLARVLIGKTCIGSSSMKVPPERFDTTTDGKHIFVIYHDAGAYGEYIITYR</sequence>
<gene>
    <name evidence="11" type="ORF">ZHD862_LOCUS23343</name>
</gene>
<dbReference type="GO" id="GO:0003950">
    <property type="term" value="F:NAD+ poly-ADP-ribosyltransferase activity"/>
    <property type="evidence" value="ECO:0007669"/>
    <property type="project" value="InterPro"/>
</dbReference>
<evidence type="ECO:0000313" key="12">
    <source>
        <dbReference type="Proteomes" id="UP000663864"/>
    </source>
</evidence>
<evidence type="ECO:0008006" key="13">
    <source>
        <dbReference type="Google" id="ProtNLM"/>
    </source>
</evidence>
<dbReference type="Pfam" id="PF01661">
    <property type="entry name" value="Macro"/>
    <property type="match status" value="1"/>
</dbReference>
<keyword evidence="2" id="KW-0328">Glycosyltransferase</keyword>
<keyword evidence="4" id="KW-0520">NAD</keyword>
<evidence type="ECO:0000256" key="2">
    <source>
        <dbReference type="ARBA" id="ARBA00022676"/>
    </source>
</evidence>
<organism evidence="11 12">
    <name type="scientific">Rotaria sordida</name>
    <dbReference type="NCBI Taxonomy" id="392033"/>
    <lineage>
        <taxon>Eukaryota</taxon>
        <taxon>Metazoa</taxon>
        <taxon>Spiralia</taxon>
        <taxon>Gnathifera</taxon>
        <taxon>Rotifera</taxon>
        <taxon>Eurotatoria</taxon>
        <taxon>Bdelloidea</taxon>
        <taxon>Philodinida</taxon>
        <taxon>Philodinidae</taxon>
        <taxon>Rotaria</taxon>
    </lineage>
</organism>
<dbReference type="PANTHER" id="PTHR14453:SF67">
    <property type="entry name" value="POLY [ADP-RIBOSE] POLYMERASE"/>
    <property type="match status" value="1"/>
</dbReference>
<proteinExistence type="predicted"/>
<dbReference type="PANTHER" id="PTHR14453">
    <property type="entry name" value="PARP/ZINC FINGER CCCH TYPE DOMAIN CONTAINING PROTEIN"/>
    <property type="match status" value="1"/>
</dbReference>
<feature type="region of interest" description="Disordered" evidence="7">
    <location>
        <begin position="182"/>
        <end position="201"/>
    </location>
</feature>
<evidence type="ECO:0000256" key="7">
    <source>
        <dbReference type="SAM" id="MobiDB-lite"/>
    </source>
</evidence>
<feature type="zinc finger region" description="C3H1-type" evidence="6">
    <location>
        <begin position="69"/>
        <end position="97"/>
    </location>
</feature>
<dbReference type="InterPro" id="IPR002589">
    <property type="entry name" value="Macro_dom"/>
</dbReference>
<feature type="domain" description="PARP catalytic" evidence="9">
    <location>
        <begin position="1416"/>
        <end position="1598"/>
    </location>
</feature>
<keyword evidence="6" id="KW-0479">Metal-binding</keyword>
<keyword evidence="6" id="KW-0863">Zinc-finger</keyword>
<dbReference type="EMBL" id="CAJNOT010001512">
    <property type="protein sequence ID" value="CAF1210622.1"/>
    <property type="molecule type" value="Genomic_DNA"/>
</dbReference>
<dbReference type="InterPro" id="IPR012317">
    <property type="entry name" value="Poly(ADP-ribose)pol_cat_dom"/>
</dbReference>
<dbReference type="InterPro" id="IPR043472">
    <property type="entry name" value="Macro_dom-like"/>
</dbReference>
<feature type="domain" description="Macro" evidence="10">
    <location>
        <begin position="1049"/>
        <end position="1222"/>
    </location>
</feature>
<dbReference type="InterPro" id="IPR000571">
    <property type="entry name" value="Znf_CCCH"/>
</dbReference>
<evidence type="ECO:0000259" key="9">
    <source>
        <dbReference type="PROSITE" id="PS51059"/>
    </source>
</evidence>
<dbReference type="GO" id="GO:0008270">
    <property type="term" value="F:zinc ion binding"/>
    <property type="evidence" value="ECO:0007669"/>
    <property type="project" value="UniProtKB-KW"/>
</dbReference>
<keyword evidence="6" id="KW-0862">Zinc</keyword>
<dbReference type="PROSITE" id="PS51059">
    <property type="entry name" value="PARP_CATALYTIC"/>
    <property type="match status" value="1"/>
</dbReference>
<name>A0A814X3P7_9BILA</name>
<dbReference type="GO" id="GO:0010629">
    <property type="term" value="P:negative regulation of gene expression"/>
    <property type="evidence" value="ECO:0007669"/>
    <property type="project" value="TreeGrafter"/>
</dbReference>
<dbReference type="Pfam" id="PF00644">
    <property type="entry name" value="PARP"/>
    <property type="match status" value="1"/>
</dbReference>
<feature type="domain" description="C3H1-type" evidence="8">
    <location>
        <begin position="69"/>
        <end position="97"/>
    </location>
</feature>
<dbReference type="InterPro" id="IPR052056">
    <property type="entry name" value="Mono-ARTD/PARP"/>
</dbReference>
<protein>
    <recommendedName>
        <fullName evidence="13">Poly [ADP-ribose] polymerase</fullName>
    </recommendedName>
</protein>
<keyword evidence="3" id="KW-0808">Transferase</keyword>
<feature type="compositionally biased region" description="Basic residues" evidence="7">
    <location>
        <begin position="182"/>
        <end position="194"/>
    </location>
</feature>
<dbReference type="PROSITE" id="PS51154">
    <property type="entry name" value="MACRO"/>
    <property type="match status" value="1"/>
</dbReference>
<dbReference type="Proteomes" id="UP000663864">
    <property type="component" value="Unassembled WGS sequence"/>
</dbReference>
<comment type="subcellular location">
    <subcellularLocation>
        <location evidence="1">Nucleus</location>
    </subcellularLocation>
</comment>
<dbReference type="GO" id="GO:0005634">
    <property type="term" value="C:nucleus"/>
    <property type="evidence" value="ECO:0007669"/>
    <property type="project" value="UniProtKB-SubCell"/>
</dbReference>
<dbReference type="SUPFAM" id="SSF52949">
    <property type="entry name" value="Macro domain-like"/>
    <property type="match status" value="1"/>
</dbReference>
<dbReference type="Gene3D" id="3.40.220.10">
    <property type="entry name" value="Leucine Aminopeptidase, subunit E, domain 1"/>
    <property type="match status" value="1"/>
</dbReference>
<evidence type="ECO:0000256" key="4">
    <source>
        <dbReference type="ARBA" id="ARBA00023027"/>
    </source>
</evidence>
<evidence type="ECO:0000256" key="1">
    <source>
        <dbReference type="ARBA" id="ARBA00004123"/>
    </source>
</evidence>
<reference evidence="11" key="1">
    <citation type="submission" date="2021-02" db="EMBL/GenBank/DDBJ databases">
        <authorList>
            <person name="Nowell W R."/>
        </authorList>
    </citation>
    <scope>NUCLEOTIDE SEQUENCE</scope>
</reference>
<dbReference type="GO" id="GO:0003714">
    <property type="term" value="F:transcription corepressor activity"/>
    <property type="evidence" value="ECO:0007669"/>
    <property type="project" value="TreeGrafter"/>
</dbReference>
<evidence type="ECO:0000259" key="8">
    <source>
        <dbReference type="PROSITE" id="PS50103"/>
    </source>
</evidence>
<accession>A0A814X3P7</accession>
<evidence type="ECO:0000313" key="11">
    <source>
        <dbReference type="EMBL" id="CAF1210622.1"/>
    </source>
</evidence>
<keyword evidence="5" id="KW-0539">Nucleus</keyword>
<evidence type="ECO:0000256" key="5">
    <source>
        <dbReference type="ARBA" id="ARBA00023242"/>
    </source>
</evidence>
<comment type="caution">
    <text evidence="11">The sequence shown here is derived from an EMBL/GenBank/DDBJ whole genome shotgun (WGS) entry which is preliminary data.</text>
</comment>
<dbReference type="PROSITE" id="PS50103">
    <property type="entry name" value="ZF_C3H1"/>
    <property type="match status" value="1"/>
</dbReference>
<dbReference type="SUPFAM" id="SSF56399">
    <property type="entry name" value="ADP-ribosylation"/>
    <property type="match status" value="1"/>
</dbReference>
<evidence type="ECO:0000259" key="10">
    <source>
        <dbReference type="PROSITE" id="PS51154"/>
    </source>
</evidence>
<evidence type="ECO:0000256" key="6">
    <source>
        <dbReference type="PROSITE-ProRule" id="PRU00723"/>
    </source>
</evidence>
<dbReference type="Gene3D" id="3.90.228.10">
    <property type="match status" value="1"/>
</dbReference>